<dbReference type="RefSeq" id="WP_208815598.1">
    <property type="nucleotide sequence ID" value="NZ_WVUH01000212.1"/>
</dbReference>
<dbReference type="EMBL" id="WVUH01000212">
    <property type="protein sequence ID" value="MBO4208611.1"/>
    <property type="molecule type" value="Genomic_DNA"/>
</dbReference>
<comment type="caution">
    <text evidence="2">The sequence shown here is derived from an EMBL/GenBank/DDBJ whole genome shotgun (WGS) entry which is preliminary data.</text>
</comment>
<gene>
    <name evidence="2" type="ORF">GSF22_21735</name>
</gene>
<feature type="transmembrane region" description="Helical" evidence="1">
    <location>
        <begin position="58"/>
        <end position="85"/>
    </location>
</feature>
<dbReference type="Proteomes" id="UP000823521">
    <property type="component" value="Unassembled WGS sequence"/>
</dbReference>
<evidence type="ECO:0000256" key="1">
    <source>
        <dbReference type="SAM" id="Phobius"/>
    </source>
</evidence>
<sequence length="94" mass="9554">MTGYPDRAPGGAGVPPTVRAGRTARVGLVLFAAGLLGTAASCAGMAALTRWDIPLARLFGIVVVGVVVVAVVAVVRGLLALVQGLTGYVRSRRR</sequence>
<name>A0ABS3VVN8_MICEH</name>
<keyword evidence="3" id="KW-1185">Reference proteome</keyword>
<keyword evidence="1" id="KW-1133">Transmembrane helix</keyword>
<evidence type="ECO:0000313" key="3">
    <source>
        <dbReference type="Proteomes" id="UP000823521"/>
    </source>
</evidence>
<feature type="transmembrane region" description="Helical" evidence="1">
    <location>
        <begin position="26"/>
        <end position="46"/>
    </location>
</feature>
<keyword evidence="1" id="KW-0812">Transmembrane</keyword>
<organism evidence="2 3">
    <name type="scientific">Micromonospora echinofusca</name>
    <dbReference type="NCBI Taxonomy" id="47858"/>
    <lineage>
        <taxon>Bacteria</taxon>
        <taxon>Bacillati</taxon>
        <taxon>Actinomycetota</taxon>
        <taxon>Actinomycetes</taxon>
        <taxon>Micromonosporales</taxon>
        <taxon>Micromonosporaceae</taxon>
        <taxon>Micromonospora</taxon>
    </lineage>
</organism>
<evidence type="ECO:0008006" key="4">
    <source>
        <dbReference type="Google" id="ProtNLM"/>
    </source>
</evidence>
<keyword evidence="1" id="KW-0472">Membrane</keyword>
<accession>A0ABS3VVN8</accession>
<protein>
    <recommendedName>
        <fullName evidence="4">Holin-X, holin superfamily III</fullName>
    </recommendedName>
</protein>
<evidence type="ECO:0000313" key="2">
    <source>
        <dbReference type="EMBL" id="MBO4208611.1"/>
    </source>
</evidence>
<proteinExistence type="predicted"/>
<reference evidence="2 3" key="1">
    <citation type="submission" date="2019-12" db="EMBL/GenBank/DDBJ databases">
        <title>Whole genome sequencing of endophytic Actinobacterium Micromonospora sp. MPMI6T.</title>
        <authorList>
            <person name="Evv R."/>
            <person name="Podile A.R."/>
        </authorList>
    </citation>
    <scope>NUCLEOTIDE SEQUENCE [LARGE SCALE GENOMIC DNA]</scope>
    <source>
        <strain evidence="2 3">MPMI6</strain>
    </source>
</reference>